<dbReference type="Proteomes" id="UP000198914">
    <property type="component" value="Unassembled WGS sequence"/>
</dbReference>
<evidence type="ECO:0000259" key="1">
    <source>
        <dbReference type="PROSITE" id="PS51857"/>
    </source>
</evidence>
<feature type="domain" description="CSD" evidence="1">
    <location>
        <begin position="107"/>
        <end position="172"/>
    </location>
</feature>
<accession>A0A1H3SB49</accession>
<dbReference type="AlphaFoldDB" id="A0A1H3SB49"/>
<dbReference type="InterPro" id="IPR012340">
    <property type="entry name" value="NA-bd_OB-fold"/>
</dbReference>
<name>A0A1H3SB49_9RHOB</name>
<dbReference type="PANTHER" id="PTHR11544">
    <property type="entry name" value="COLD SHOCK DOMAIN CONTAINING PROTEINS"/>
    <property type="match status" value="1"/>
</dbReference>
<dbReference type="GO" id="GO:0005829">
    <property type="term" value="C:cytosol"/>
    <property type="evidence" value="ECO:0007669"/>
    <property type="project" value="UniProtKB-ARBA"/>
</dbReference>
<keyword evidence="2" id="KW-0238">DNA-binding</keyword>
<dbReference type="CDD" id="cd04458">
    <property type="entry name" value="CSP_CDS"/>
    <property type="match status" value="2"/>
</dbReference>
<reference evidence="3" key="1">
    <citation type="submission" date="2016-10" db="EMBL/GenBank/DDBJ databases">
        <authorList>
            <person name="Varghese N."/>
            <person name="Submissions S."/>
        </authorList>
    </citation>
    <scope>NUCLEOTIDE SEQUENCE [LARGE SCALE GENOMIC DNA]</scope>
    <source>
        <strain evidence="3">DSM 100420</strain>
    </source>
</reference>
<dbReference type="Pfam" id="PF00313">
    <property type="entry name" value="CSD"/>
    <property type="match status" value="2"/>
</dbReference>
<dbReference type="InterPro" id="IPR011129">
    <property type="entry name" value="CSD"/>
</dbReference>
<dbReference type="SUPFAM" id="SSF50249">
    <property type="entry name" value="Nucleic acid-binding proteins"/>
    <property type="match status" value="2"/>
</dbReference>
<gene>
    <name evidence="2" type="ORF">SAMN05444004_11168</name>
</gene>
<evidence type="ECO:0000313" key="2">
    <source>
        <dbReference type="EMBL" id="SDZ35333.1"/>
    </source>
</evidence>
<evidence type="ECO:0000313" key="3">
    <source>
        <dbReference type="Proteomes" id="UP000198914"/>
    </source>
</evidence>
<dbReference type="PROSITE" id="PS51857">
    <property type="entry name" value="CSD_2"/>
    <property type="match status" value="2"/>
</dbReference>
<organism evidence="2 3">
    <name type="scientific">Jannaschia faecimaris</name>
    <dbReference type="NCBI Taxonomy" id="1244108"/>
    <lineage>
        <taxon>Bacteria</taxon>
        <taxon>Pseudomonadati</taxon>
        <taxon>Pseudomonadota</taxon>
        <taxon>Alphaproteobacteria</taxon>
        <taxon>Rhodobacterales</taxon>
        <taxon>Roseobacteraceae</taxon>
        <taxon>Jannaschia</taxon>
    </lineage>
</organism>
<proteinExistence type="predicted"/>
<dbReference type="GO" id="GO:0003677">
    <property type="term" value="F:DNA binding"/>
    <property type="evidence" value="ECO:0007669"/>
    <property type="project" value="UniProtKB-KW"/>
</dbReference>
<dbReference type="InterPro" id="IPR002059">
    <property type="entry name" value="CSP_DNA-bd"/>
</dbReference>
<dbReference type="SMART" id="SM00357">
    <property type="entry name" value="CSP"/>
    <property type="match status" value="2"/>
</dbReference>
<dbReference type="STRING" id="1244108.SAMN05444004_11168"/>
<dbReference type="InterPro" id="IPR050181">
    <property type="entry name" value="Cold_shock_domain"/>
</dbReference>
<dbReference type="EMBL" id="FNPX01000011">
    <property type="protein sequence ID" value="SDZ35333.1"/>
    <property type="molecule type" value="Genomic_DNA"/>
</dbReference>
<dbReference type="PRINTS" id="PR00050">
    <property type="entry name" value="COLDSHOCK"/>
</dbReference>
<protein>
    <submittedName>
        <fullName evidence="2">Cold-shock DNA-binding protein family</fullName>
    </submittedName>
</protein>
<keyword evidence="3" id="KW-1185">Reference proteome</keyword>
<dbReference type="OrthoDB" id="9791685at2"/>
<dbReference type="Gene3D" id="2.40.50.140">
    <property type="entry name" value="Nucleic acid-binding proteins"/>
    <property type="match status" value="2"/>
</dbReference>
<sequence length="178" mass="19758">MADGVNSAENSTENNEQIVGLVKWFDAARGFGFVVCDGLDRDILLHANVLRSFGQSSVLDGSRVSLTYQVSERGFQAVEVLEIEPPETKSHESAPEYMQDAPADAPYLPARVKWFDRSKGFGFVNVFGSSEDIFVHVEVLRRFGLADLLAGEALCVRVIDGARGKLAVEVRRWEFFLD</sequence>
<feature type="domain" description="CSD" evidence="1">
    <location>
        <begin position="17"/>
        <end position="82"/>
    </location>
</feature>